<keyword evidence="1" id="KW-0812">Transmembrane</keyword>
<organism evidence="2 3">
    <name type="scientific">Araneus ventricosus</name>
    <name type="common">Orbweaver spider</name>
    <name type="synonym">Epeira ventricosa</name>
    <dbReference type="NCBI Taxonomy" id="182803"/>
    <lineage>
        <taxon>Eukaryota</taxon>
        <taxon>Metazoa</taxon>
        <taxon>Ecdysozoa</taxon>
        <taxon>Arthropoda</taxon>
        <taxon>Chelicerata</taxon>
        <taxon>Arachnida</taxon>
        <taxon>Araneae</taxon>
        <taxon>Araneomorphae</taxon>
        <taxon>Entelegynae</taxon>
        <taxon>Araneoidea</taxon>
        <taxon>Araneidae</taxon>
        <taxon>Araneus</taxon>
    </lineage>
</organism>
<comment type="caution">
    <text evidence="2">The sequence shown here is derived from an EMBL/GenBank/DDBJ whole genome shotgun (WGS) entry which is preliminary data.</text>
</comment>
<protein>
    <submittedName>
        <fullName evidence="2">Uncharacterized protein</fullName>
    </submittedName>
</protein>
<reference evidence="2 3" key="1">
    <citation type="journal article" date="2019" name="Sci. Rep.">
        <title>Orb-weaving spider Araneus ventricosus genome elucidates the spidroin gene catalogue.</title>
        <authorList>
            <person name="Kono N."/>
            <person name="Nakamura H."/>
            <person name="Ohtoshi R."/>
            <person name="Moran D.A.P."/>
            <person name="Shinohara A."/>
            <person name="Yoshida Y."/>
            <person name="Fujiwara M."/>
            <person name="Mori M."/>
            <person name="Tomita M."/>
            <person name="Arakawa K."/>
        </authorList>
    </citation>
    <scope>NUCLEOTIDE SEQUENCE [LARGE SCALE GENOMIC DNA]</scope>
</reference>
<dbReference type="Proteomes" id="UP000499080">
    <property type="component" value="Unassembled WGS sequence"/>
</dbReference>
<dbReference type="AlphaFoldDB" id="A0A4Y2NUF7"/>
<accession>A0A4Y2NUF7</accession>
<keyword evidence="3" id="KW-1185">Reference proteome</keyword>
<keyword evidence="1" id="KW-1133">Transmembrane helix</keyword>
<evidence type="ECO:0000313" key="3">
    <source>
        <dbReference type="Proteomes" id="UP000499080"/>
    </source>
</evidence>
<dbReference type="EMBL" id="BGPR01009800">
    <property type="protein sequence ID" value="GBN42372.1"/>
    <property type="molecule type" value="Genomic_DNA"/>
</dbReference>
<name>A0A4Y2NUF7_ARAVE</name>
<feature type="transmembrane region" description="Helical" evidence="1">
    <location>
        <begin position="16"/>
        <end position="38"/>
    </location>
</feature>
<proteinExistence type="predicted"/>
<gene>
    <name evidence="2" type="ORF">AVEN_269459_1</name>
</gene>
<evidence type="ECO:0000313" key="2">
    <source>
        <dbReference type="EMBL" id="GBN42372.1"/>
    </source>
</evidence>
<dbReference type="OrthoDB" id="7699940at2759"/>
<evidence type="ECO:0000256" key="1">
    <source>
        <dbReference type="SAM" id="Phobius"/>
    </source>
</evidence>
<sequence>MDIVSQMDKIDELCKVIVRLGGFHLLISCMGAVGKIIMVGSGLEICGKRYLLRMLLSIWLMDRLSHNLAERILSYSVFMVLDIALSKGLTFDRRDYSEEDKFITSL</sequence>
<keyword evidence="1" id="KW-0472">Membrane</keyword>